<protein>
    <submittedName>
        <fullName evidence="1">Uncharacterized protein</fullName>
    </submittedName>
</protein>
<accession>A0A7K4MQ31</accession>
<dbReference type="EMBL" id="JACASV010000044">
    <property type="protein sequence ID" value="NWJ43692.1"/>
    <property type="molecule type" value="Genomic_DNA"/>
</dbReference>
<name>A0A7K4MQ31_9ARCH</name>
<organism evidence="1 2">
    <name type="scientific">Marine Group I thaumarchaeote</name>
    <dbReference type="NCBI Taxonomy" id="2511932"/>
    <lineage>
        <taxon>Archaea</taxon>
        <taxon>Nitrososphaerota</taxon>
        <taxon>Marine Group I</taxon>
    </lineage>
</organism>
<proteinExistence type="predicted"/>
<evidence type="ECO:0000313" key="1">
    <source>
        <dbReference type="EMBL" id="NWJ43692.1"/>
    </source>
</evidence>
<dbReference type="AlphaFoldDB" id="A0A7K4MQ31"/>
<evidence type="ECO:0000313" key="2">
    <source>
        <dbReference type="Proteomes" id="UP000523105"/>
    </source>
</evidence>
<reference evidence="1 2" key="1">
    <citation type="journal article" date="2019" name="Environ. Microbiol.">
        <title>Genomics insights into ecotype formation of ammonia-oxidizing archaea in the deep ocean.</title>
        <authorList>
            <person name="Wang Y."/>
            <person name="Huang J.M."/>
            <person name="Cui G.J."/>
            <person name="Nunoura T."/>
            <person name="Takaki Y."/>
            <person name="Li W.L."/>
            <person name="Li J."/>
            <person name="Gao Z.M."/>
            <person name="Takai K."/>
            <person name="Zhang A.Q."/>
            <person name="Stepanauskas R."/>
        </authorList>
    </citation>
    <scope>NUCLEOTIDE SEQUENCE [LARGE SCALE GENOMIC DNA]</scope>
    <source>
        <strain evidence="1 2">L15b</strain>
    </source>
</reference>
<gene>
    <name evidence="1" type="ORF">HX837_05765</name>
</gene>
<dbReference type="Proteomes" id="UP000523105">
    <property type="component" value="Unassembled WGS sequence"/>
</dbReference>
<comment type="caution">
    <text evidence="1">The sequence shown here is derived from an EMBL/GenBank/DDBJ whole genome shotgun (WGS) entry which is preliminary data.</text>
</comment>
<sequence>MLLFIGCGSSNSSTNSSDCLFLNESLGCDGNCSTTPLKNDECGICDGDGSTCEGLWNVYYDVSVPIAGFQFEVNEGNIINASGGAATEAGLSVSNSPSTVLAFSFSGATIPPGTGTLISLEITGDSNSFCIKDLVLSNIGGDSIPAIIENCNTIKYSE</sequence>